<dbReference type="AlphaFoldDB" id="A0A9W5TTZ4"/>
<name>A0A9W5TTZ4_9BACI</name>
<gene>
    <name evidence="1" type="primary">yqfT</name>
    <name evidence="1" type="ORF">GCM10011409_03160</name>
</gene>
<reference evidence="1" key="2">
    <citation type="submission" date="2020-09" db="EMBL/GenBank/DDBJ databases">
        <authorList>
            <person name="Sun Q."/>
            <person name="Zhou Y."/>
        </authorList>
    </citation>
    <scope>NUCLEOTIDE SEQUENCE</scope>
    <source>
        <strain evidence="1">CGMCC 1.15454</strain>
    </source>
</reference>
<dbReference type="Pfam" id="PF11116">
    <property type="entry name" value="DUF2624"/>
    <property type="match status" value="1"/>
</dbReference>
<keyword evidence="2" id="KW-1185">Reference proteome</keyword>
<organism evidence="1 2">
    <name type="scientific">Lentibacillus populi</name>
    <dbReference type="NCBI Taxonomy" id="1827502"/>
    <lineage>
        <taxon>Bacteria</taxon>
        <taxon>Bacillati</taxon>
        <taxon>Bacillota</taxon>
        <taxon>Bacilli</taxon>
        <taxon>Bacillales</taxon>
        <taxon>Bacillaceae</taxon>
        <taxon>Lentibacillus</taxon>
    </lineage>
</organism>
<dbReference type="RefSeq" id="WP_088050660.1">
    <property type="nucleotide sequence ID" value="NZ_BMJD01000001.1"/>
</dbReference>
<comment type="caution">
    <text evidence="1">The sequence shown here is derived from an EMBL/GenBank/DDBJ whole genome shotgun (WGS) entry which is preliminary data.</text>
</comment>
<sequence>MSTFIKELIAKKISQLSPEELLTYSKQYGFSITNAQAKTITTYLKTHHIDPFSADNRAKMLQELARITDLNTAKKAQKLFNEIVKSHGLESLFY</sequence>
<evidence type="ECO:0008006" key="3">
    <source>
        <dbReference type="Google" id="ProtNLM"/>
    </source>
</evidence>
<protein>
    <recommendedName>
        <fullName evidence="3">DUF2624 domain-containing protein</fullName>
    </recommendedName>
</protein>
<proteinExistence type="predicted"/>
<reference evidence="1" key="1">
    <citation type="journal article" date="2014" name="Int. J. Syst. Evol. Microbiol.">
        <title>Complete genome sequence of Corynebacterium casei LMG S-19264T (=DSM 44701T), isolated from a smear-ripened cheese.</title>
        <authorList>
            <consortium name="US DOE Joint Genome Institute (JGI-PGF)"/>
            <person name="Walter F."/>
            <person name="Albersmeier A."/>
            <person name="Kalinowski J."/>
            <person name="Ruckert C."/>
        </authorList>
    </citation>
    <scope>NUCLEOTIDE SEQUENCE</scope>
    <source>
        <strain evidence="1">CGMCC 1.15454</strain>
    </source>
</reference>
<evidence type="ECO:0000313" key="2">
    <source>
        <dbReference type="Proteomes" id="UP000621492"/>
    </source>
</evidence>
<accession>A0A9W5TTZ4</accession>
<dbReference type="EMBL" id="BMJD01000001">
    <property type="protein sequence ID" value="GGB29178.1"/>
    <property type="molecule type" value="Genomic_DNA"/>
</dbReference>
<evidence type="ECO:0000313" key="1">
    <source>
        <dbReference type="EMBL" id="GGB29178.1"/>
    </source>
</evidence>
<dbReference type="Proteomes" id="UP000621492">
    <property type="component" value="Unassembled WGS sequence"/>
</dbReference>
<dbReference type="InterPro" id="IPR020277">
    <property type="entry name" value="DUF2624"/>
</dbReference>